<protein>
    <submittedName>
        <fullName evidence="1">Uncharacterized protein</fullName>
    </submittedName>
</protein>
<reference evidence="1" key="1">
    <citation type="submission" date="2018-11" db="EMBL/GenBank/DDBJ databases">
        <authorList>
            <consortium name="Pathogen Informatics"/>
        </authorList>
    </citation>
    <scope>NUCLEOTIDE SEQUENCE</scope>
</reference>
<dbReference type="AlphaFoldDB" id="A0A448WE96"/>
<evidence type="ECO:0000313" key="2">
    <source>
        <dbReference type="Proteomes" id="UP000784294"/>
    </source>
</evidence>
<sequence length="137" mass="15486">MVLGYFRQSLFLQQLRLAFRNLLIRVLYACLTRPAQRHCLLKLTPEEVARVMQTHLSFTCSYSSELWGGLDSAIVASQPLEASIVPVHPMMGTGQPYTSFLPHTVRPTSCWFPQTKTMLTQSRTGEKSAEPLQLSLM</sequence>
<accession>A0A448WE96</accession>
<comment type="caution">
    <text evidence="1">The sequence shown here is derived from an EMBL/GenBank/DDBJ whole genome shotgun (WGS) entry which is preliminary data.</text>
</comment>
<evidence type="ECO:0000313" key="1">
    <source>
        <dbReference type="EMBL" id="VEL09409.1"/>
    </source>
</evidence>
<keyword evidence="2" id="KW-1185">Reference proteome</keyword>
<gene>
    <name evidence="1" type="ORF">PXEA_LOCUS2849</name>
</gene>
<dbReference type="EMBL" id="CAAALY010006264">
    <property type="protein sequence ID" value="VEL09409.1"/>
    <property type="molecule type" value="Genomic_DNA"/>
</dbReference>
<proteinExistence type="predicted"/>
<dbReference type="Proteomes" id="UP000784294">
    <property type="component" value="Unassembled WGS sequence"/>
</dbReference>
<organism evidence="1 2">
    <name type="scientific">Protopolystoma xenopodis</name>
    <dbReference type="NCBI Taxonomy" id="117903"/>
    <lineage>
        <taxon>Eukaryota</taxon>
        <taxon>Metazoa</taxon>
        <taxon>Spiralia</taxon>
        <taxon>Lophotrochozoa</taxon>
        <taxon>Platyhelminthes</taxon>
        <taxon>Monogenea</taxon>
        <taxon>Polyopisthocotylea</taxon>
        <taxon>Polystomatidea</taxon>
        <taxon>Polystomatidae</taxon>
        <taxon>Protopolystoma</taxon>
    </lineage>
</organism>
<name>A0A448WE96_9PLAT</name>